<dbReference type="Gene3D" id="3.50.30.10">
    <property type="entry name" value="Phosphohistidine domain"/>
    <property type="match status" value="1"/>
</dbReference>
<dbReference type="EMBL" id="JBHMBC010000036">
    <property type="protein sequence ID" value="MFB9821473.1"/>
    <property type="molecule type" value="Genomic_DNA"/>
</dbReference>
<evidence type="ECO:0000259" key="3">
    <source>
        <dbReference type="Pfam" id="PF01326"/>
    </source>
</evidence>
<accession>A0ABV5Y3A6</accession>
<sequence>MDDSQRHTKESALPSGPHDGPRTTGRITAPLADFGVGDVAVAGGKGAALGELVRQGFPVPPGFVISTGAYLSFLAETNIGAALGGFLSVEPDEAPDGGVPDGGDGTGGAGVAALRALFAAAEMPGRLRQEILDAYARLGGGAVAVRSSATAEDLPGAAFAGQQDTYLNVLGGDDVVQAVANCWASLWTDRAIAYRRRQGIDPHEVAIAVVVQKMVPAAMAGVLFTANPVTGERGEMVVDANPGLGEAVVSGRVTPEHYVLDGSGKVLSFTPGGREVVISAAEGGGTQESSGTRGPKPGLTARELAELAMLGKKAHQHFGRPQDIEWAAAGGTLYVLQSRPMTALPPQPPVLNAVQRRVGPFFIEMFQERPYPLDVSGWMSRGILAMLHGMAGSVGVVFPAVEKLLPEEDGVVVQLIPPAPRPTIRTIAAPVSLLRRARRFKAGVWTRDPRFSLFIDNIERLNGQDLGPLRWRAVVAFAGECFAAMQGITALRVSYLPGILVPVLKMRFMLLFLGKTKLAPALIAGAETRTSQANRALERLASIAADDPGLSRALLDSGPRELLELVENEPEHRAFSEAFAAFQLEYGHRETISVVLSSSPTWSDAPEVVLGLVKALSGERPKIVDQAGNALAELKRHPALRFEPLRRRVLAAVESAQAGMAFREDSHFYATKAIPPIRRAYRELGRRLVIAGVIEKPDEIYHLRFEELESITDNDDGALPASLRDRFRPLVLARAAKRRELEGIPLLDPALLFGRGRQGRQVEGVLVSGTAASRGQASGPVRVIHGPAEFGRLRSGEVLVCPYTNPAWTPLFQRAAAVVVDAGGLGSHAAIVAREYGIPAVMGSGSGTSTLADGQQVLVDGTLGVVLPAAAAEGP</sequence>
<reference evidence="4 5" key="1">
    <citation type="submission" date="2024-09" db="EMBL/GenBank/DDBJ databases">
        <authorList>
            <person name="Sun Q."/>
            <person name="Mori K."/>
        </authorList>
    </citation>
    <scope>NUCLEOTIDE SEQUENCE [LARGE SCALE GENOMIC DNA]</scope>
    <source>
        <strain evidence="4 5">JCM 1334</strain>
    </source>
</reference>
<dbReference type="SUPFAM" id="SSF52009">
    <property type="entry name" value="Phosphohistidine domain"/>
    <property type="match status" value="1"/>
</dbReference>
<organism evidence="4 5">
    <name type="scientific">Arthrobacter ramosus</name>
    <dbReference type="NCBI Taxonomy" id="1672"/>
    <lineage>
        <taxon>Bacteria</taxon>
        <taxon>Bacillati</taxon>
        <taxon>Actinomycetota</taxon>
        <taxon>Actinomycetes</taxon>
        <taxon>Micrococcales</taxon>
        <taxon>Micrococcaceae</taxon>
        <taxon>Arthrobacter</taxon>
    </lineage>
</organism>
<dbReference type="Proteomes" id="UP001589702">
    <property type="component" value="Unassembled WGS sequence"/>
</dbReference>
<dbReference type="PANTHER" id="PTHR43615">
    <property type="entry name" value="PHOSPHOENOLPYRUVATE SYNTHASE-RELATED"/>
    <property type="match status" value="1"/>
</dbReference>
<dbReference type="PANTHER" id="PTHR43615:SF1">
    <property type="entry name" value="PPDK_N DOMAIN-CONTAINING PROTEIN"/>
    <property type="match status" value="1"/>
</dbReference>
<dbReference type="Gene3D" id="3.30.470.20">
    <property type="entry name" value="ATP-grasp fold, B domain"/>
    <property type="match status" value="1"/>
</dbReference>
<name>A0ABV5Y3A6_ARTRM</name>
<dbReference type="Pfam" id="PF01326">
    <property type="entry name" value="PPDK_N"/>
    <property type="match status" value="1"/>
</dbReference>
<evidence type="ECO:0000313" key="5">
    <source>
        <dbReference type="Proteomes" id="UP001589702"/>
    </source>
</evidence>
<dbReference type="InterPro" id="IPR008279">
    <property type="entry name" value="PEP-util_enz_mobile_dom"/>
</dbReference>
<dbReference type="InterPro" id="IPR051549">
    <property type="entry name" value="PEP_Utilizing_Enz"/>
</dbReference>
<feature type="compositionally biased region" description="Basic and acidic residues" evidence="1">
    <location>
        <begin position="1"/>
        <end position="10"/>
    </location>
</feature>
<keyword evidence="5" id="KW-1185">Reference proteome</keyword>
<dbReference type="InterPro" id="IPR013815">
    <property type="entry name" value="ATP_grasp_subdomain_1"/>
</dbReference>
<proteinExistence type="predicted"/>
<evidence type="ECO:0000313" key="4">
    <source>
        <dbReference type="EMBL" id="MFB9821473.1"/>
    </source>
</evidence>
<protein>
    <submittedName>
        <fullName evidence="4">PEP/pyruvate-binding domain-containing protein</fullName>
    </submittedName>
</protein>
<feature type="domain" description="Pyruvate phosphate dikinase AMP/ATP-binding" evidence="3">
    <location>
        <begin position="41"/>
        <end position="345"/>
    </location>
</feature>
<evidence type="ECO:0000256" key="1">
    <source>
        <dbReference type="SAM" id="MobiDB-lite"/>
    </source>
</evidence>
<dbReference type="InterPro" id="IPR036637">
    <property type="entry name" value="Phosphohistidine_dom_sf"/>
</dbReference>
<dbReference type="InterPro" id="IPR002192">
    <property type="entry name" value="PPDK_AMP/ATP-bd"/>
</dbReference>
<comment type="caution">
    <text evidence="4">The sequence shown here is derived from an EMBL/GenBank/DDBJ whole genome shotgun (WGS) entry which is preliminary data.</text>
</comment>
<dbReference type="SUPFAM" id="SSF56059">
    <property type="entry name" value="Glutathione synthetase ATP-binding domain-like"/>
    <property type="match status" value="1"/>
</dbReference>
<feature type="domain" description="PEP-utilising enzyme mobile" evidence="2">
    <location>
        <begin position="794"/>
        <end position="864"/>
    </location>
</feature>
<dbReference type="RefSeq" id="WP_234752455.1">
    <property type="nucleotide sequence ID" value="NZ_BAAAWN010000001.1"/>
</dbReference>
<dbReference type="Gene3D" id="3.30.1490.20">
    <property type="entry name" value="ATP-grasp fold, A domain"/>
    <property type="match status" value="1"/>
</dbReference>
<dbReference type="Pfam" id="PF00391">
    <property type="entry name" value="PEP-utilizers"/>
    <property type="match status" value="1"/>
</dbReference>
<gene>
    <name evidence="4" type="ORF">ACFFP1_18455</name>
</gene>
<evidence type="ECO:0000259" key="2">
    <source>
        <dbReference type="Pfam" id="PF00391"/>
    </source>
</evidence>
<feature type="region of interest" description="Disordered" evidence="1">
    <location>
        <begin position="1"/>
        <end position="29"/>
    </location>
</feature>